<accession>A0A401IRD3</accession>
<proteinExistence type="predicted"/>
<evidence type="ECO:0000313" key="2">
    <source>
        <dbReference type="Proteomes" id="UP000286848"/>
    </source>
</evidence>
<dbReference type="Proteomes" id="UP000286848">
    <property type="component" value="Unassembled WGS sequence"/>
</dbReference>
<name>A0A401IRD3_9LACO</name>
<evidence type="ECO:0000313" key="1">
    <source>
        <dbReference type="EMBL" id="GBG94093.1"/>
    </source>
</evidence>
<sequence length="66" mass="7279">MSSKSFAIFREFTFMLQVGVSKFTKMVLERTIAKLCSEAKVGTPIIVSESSRFLAVLVEVFGVSQA</sequence>
<gene>
    <name evidence="1" type="ORF">LFYK43_05520</name>
</gene>
<organism evidence="1 2">
    <name type="scientific">Ligilactobacillus salitolerans</name>
    <dbReference type="NCBI Taxonomy" id="1808352"/>
    <lineage>
        <taxon>Bacteria</taxon>
        <taxon>Bacillati</taxon>
        <taxon>Bacillota</taxon>
        <taxon>Bacilli</taxon>
        <taxon>Lactobacillales</taxon>
        <taxon>Lactobacillaceae</taxon>
        <taxon>Ligilactobacillus</taxon>
    </lineage>
</organism>
<reference evidence="1 2" key="1">
    <citation type="journal article" date="2019" name="Int. J. Syst. Evol. Microbiol.">
        <title>Lactobacillus salitolerans sp. nov., a novel lactic acid bacterium isolated from spent mushroom substrates.</title>
        <authorList>
            <person name="Tohno M."/>
            <person name="Tanizawa Y."/>
            <person name="Kojima Y."/>
            <person name="Sakamoto M."/>
            <person name="Nakamura Y."/>
            <person name="Ohkuma M."/>
            <person name="Kobayashi H."/>
        </authorList>
    </citation>
    <scope>NUCLEOTIDE SEQUENCE [LARGE SCALE GENOMIC DNA]</scope>
    <source>
        <strain evidence="1 2">YK43</strain>
    </source>
</reference>
<protein>
    <submittedName>
        <fullName evidence="1">Uncharacterized protein</fullName>
    </submittedName>
</protein>
<dbReference type="EMBL" id="BFFP01000005">
    <property type="protein sequence ID" value="GBG94093.1"/>
    <property type="molecule type" value="Genomic_DNA"/>
</dbReference>
<dbReference type="AlphaFoldDB" id="A0A401IRD3"/>
<comment type="caution">
    <text evidence="1">The sequence shown here is derived from an EMBL/GenBank/DDBJ whole genome shotgun (WGS) entry which is preliminary data.</text>
</comment>
<keyword evidence="2" id="KW-1185">Reference proteome</keyword>